<dbReference type="EMBL" id="JAOZYC010000001">
    <property type="protein sequence ID" value="MEB8336005.1"/>
    <property type="molecule type" value="Genomic_DNA"/>
</dbReference>
<dbReference type="SUPFAM" id="SSF53850">
    <property type="entry name" value="Periplasmic binding protein-like II"/>
    <property type="match status" value="1"/>
</dbReference>
<dbReference type="PROSITE" id="PS51257">
    <property type="entry name" value="PROKAR_LIPOPROTEIN"/>
    <property type="match status" value="1"/>
</dbReference>
<keyword evidence="5" id="KW-1185">Reference proteome</keyword>
<dbReference type="InterPro" id="IPR030678">
    <property type="entry name" value="Peptide/Ni-bd"/>
</dbReference>
<feature type="signal peptide" evidence="2">
    <location>
        <begin position="1"/>
        <end position="20"/>
    </location>
</feature>
<dbReference type="PANTHER" id="PTHR30290">
    <property type="entry name" value="PERIPLASMIC BINDING COMPONENT OF ABC TRANSPORTER"/>
    <property type="match status" value="1"/>
</dbReference>
<evidence type="ECO:0000313" key="4">
    <source>
        <dbReference type="EMBL" id="MEB8336005.1"/>
    </source>
</evidence>
<comment type="caution">
    <text evidence="4">The sequence shown here is derived from an EMBL/GenBank/DDBJ whole genome shotgun (WGS) entry which is preliminary data.</text>
</comment>
<evidence type="ECO:0000256" key="2">
    <source>
        <dbReference type="SAM" id="SignalP"/>
    </source>
</evidence>
<dbReference type="Gene3D" id="3.10.105.10">
    <property type="entry name" value="Dipeptide-binding Protein, Domain 3"/>
    <property type="match status" value="1"/>
</dbReference>
<evidence type="ECO:0000313" key="5">
    <source>
        <dbReference type="Proteomes" id="UP001354931"/>
    </source>
</evidence>
<evidence type="ECO:0000259" key="3">
    <source>
        <dbReference type="Pfam" id="PF00496"/>
    </source>
</evidence>
<accession>A0ABU6EW85</accession>
<evidence type="ECO:0000256" key="1">
    <source>
        <dbReference type="SAM" id="MobiDB-lite"/>
    </source>
</evidence>
<keyword evidence="2" id="KW-0732">Signal</keyword>
<proteinExistence type="predicted"/>
<organism evidence="4 5">
    <name type="scientific">Streptomyces endophyticus</name>
    <dbReference type="NCBI Taxonomy" id="714166"/>
    <lineage>
        <taxon>Bacteria</taxon>
        <taxon>Bacillati</taxon>
        <taxon>Actinomycetota</taxon>
        <taxon>Actinomycetes</taxon>
        <taxon>Kitasatosporales</taxon>
        <taxon>Streptomycetaceae</taxon>
        <taxon>Streptomyces</taxon>
    </lineage>
</organism>
<dbReference type="Pfam" id="PF00496">
    <property type="entry name" value="SBP_bac_5"/>
    <property type="match status" value="1"/>
</dbReference>
<dbReference type="CDD" id="cd08506">
    <property type="entry name" value="PBP2_clavulanate_OppA2"/>
    <property type="match status" value="1"/>
</dbReference>
<dbReference type="Proteomes" id="UP001354931">
    <property type="component" value="Unassembled WGS sequence"/>
</dbReference>
<dbReference type="InterPro" id="IPR000914">
    <property type="entry name" value="SBP_5_dom"/>
</dbReference>
<gene>
    <name evidence="4" type="ORF">OKJ99_00525</name>
</gene>
<feature type="domain" description="Solute-binding protein family 5" evidence="3">
    <location>
        <begin position="100"/>
        <end position="470"/>
    </location>
</feature>
<reference evidence="4 5" key="1">
    <citation type="submission" date="2022-10" db="EMBL/GenBank/DDBJ databases">
        <authorList>
            <person name="Xie J."/>
            <person name="Shen N."/>
        </authorList>
    </citation>
    <scope>NUCLEOTIDE SEQUENCE [LARGE SCALE GENOMIC DNA]</scope>
    <source>
        <strain evidence="4 5">YIM65594</strain>
    </source>
</reference>
<dbReference type="PANTHER" id="PTHR30290:SF83">
    <property type="entry name" value="ABC TRANSPORTER SUBSTRATE-BINDING PROTEIN"/>
    <property type="match status" value="1"/>
</dbReference>
<dbReference type="InterPro" id="IPR039424">
    <property type="entry name" value="SBP_5"/>
</dbReference>
<feature type="chain" id="PRO_5047220353" evidence="2">
    <location>
        <begin position="21"/>
        <end position="589"/>
    </location>
</feature>
<sequence>MNRRTVAALALTVTAGMALTACGGTKPAPGSGSRAPADAFDPVKVGDGDTTKGGNVNVLMSTDFQTLDPGNSNYVQTANVGQLYYRTLTMAKEEAGKPPKVVPDLATDLGKVSKDGLTWTYTLKKGLKFEDGRPITAKDVKYGVERTYARDVYTQAPQELNAALSDDGYKGPYAKGAAGDFKGIETPDDHTVVFKLKQPFAEFPALVSRSNTAPVPRAKDTKLDYTNHPVSTGPYKIESYQRGRAMKLVRNKHWDPATDPNRSALPETFTFSLSTAQSTISQQLLADSDPTAITLDSAGGLQASDAAKLDQPSIARRTASGIIGCTDVLDFNTETIKDPVVRKALALAIDRKAIQLQYGGARFGKLTQSYINPQQRGYVQQHTALDPTGQPKLDEAKKLLKGRSYPKKLVYGYADATPRYKNMGTSLQENLRQLGIDLELRPIPAANYFTTLAGKGMPDLARSGWCGGADSGSVRTTIDPNLGPSVDGKTFGFSNIPRYHDPEISKAMYALRGENGTSEELGRKWSKLFDRAMQDYPLVPLIRNVTRSVVGSDIRGAQVGYFFGGIDLSTVAVASGSGSGSSGSVARKG</sequence>
<name>A0ABU6EW85_9ACTN</name>
<dbReference type="Gene3D" id="3.40.190.10">
    <property type="entry name" value="Periplasmic binding protein-like II"/>
    <property type="match status" value="1"/>
</dbReference>
<dbReference type="RefSeq" id="WP_326013562.1">
    <property type="nucleotide sequence ID" value="NZ_JAOZYC010000001.1"/>
</dbReference>
<dbReference type="PIRSF" id="PIRSF002741">
    <property type="entry name" value="MppA"/>
    <property type="match status" value="1"/>
</dbReference>
<feature type="region of interest" description="Disordered" evidence="1">
    <location>
        <begin position="26"/>
        <end position="46"/>
    </location>
</feature>
<protein>
    <submittedName>
        <fullName evidence="4">ABC transporter substrate-binding protein</fullName>
    </submittedName>
</protein>